<comment type="caution">
    <text evidence="2">The sequence shown here is derived from an EMBL/GenBank/DDBJ whole genome shotgun (WGS) entry which is preliminary data.</text>
</comment>
<protein>
    <submittedName>
        <fullName evidence="2">Uncharacterized protein</fullName>
    </submittedName>
</protein>
<gene>
    <name evidence="2" type="ORF">PG999_001266</name>
</gene>
<organism evidence="2 3">
    <name type="scientific">Apiospora kogelbergensis</name>
    <dbReference type="NCBI Taxonomy" id="1337665"/>
    <lineage>
        <taxon>Eukaryota</taxon>
        <taxon>Fungi</taxon>
        <taxon>Dikarya</taxon>
        <taxon>Ascomycota</taxon>
        <taxon>Pezizomycotina</taxon>
        <taxon>Sordariomycetes</taxon>
        <taxon>Xylariomycetidae</taxon>
        <taxon>Amphisphaeriales</taxon>
        <taxon>Apiosporaceae</taxon>
        <taxon>Apiospora</taxon>
    </lineage>
</organism>
<dbReference type="EMBL" id="JAQQWP010000001">
    <property type="protein sequence ID" value="KAK8133093.1"/>
    <property type="molecule type" value="Genomic_DNA"/>
</dbReference>
<keyword evidence="3" id="KW-1185">Reference proteome</keyword>
<feature type="compositionally biased region" description="Low complexity" evidence="1">
    <location>
        <begin position="40"/>
        <end position="51"/>
    </location>
</feature>
<evidence type="ECO:0000313" key="2">
    <source>
        <dbReference type="EMBL" id="KAK8133093.1"/>
    </source>
</evidence>
<name>A0AAW0RE62_9PEZI</name>
<feature type="compositionally biased region" description="Polar residues" evidence="1">
    <location>
        <begin position="53"/>
        <end position="75"/>
    </location>
</feature>
<reference evidence="2 3" key="1">
    <citation type="submission" date="2023-01" db="EMBL/GenBank/DDBJ databases">
        <title>Analysis of 21 Apiospora genomes using comparative genomics revels a genus with tremendous synthesis potential of carbohydrate active enzymes and secondary metabolites.</title>
        <authorList>
            <person name="Sorensen T."/>
        </authorList>
    </citation>
    <scope>NUCLEOTIDE SEQUENCE [LARGE SCALE GENOMIC DNA]</scope>
    <source>
        <strain evidence="2 3">CBS 117206</strain>
    </source>
</reference>
<evidence type="ECO:0000256" key="1">
    <source>
        <dbReference type="SAM" id="MobiDB-lite"/>
    </source>
</evidence>
<proteinExistence type="predicted"/>
<feature type="region of interest" description="Disordered" evidence="1">
    <location>
        <begin position="38"/>
        <end position="118"/>
    </location>
</feature>
<evidence type="ECO:0000313" key="3">
    <source>
        <dbReference type="Proteomes" id="UP001392437"/>
    </source>
</evidence>
<dbReference type="Proteomes" id="UP001392437">
    <property type="component" value="Unassembled WGS sequence"/>
</dbReference>
<feature type="compositionally biased region" description="Basic and acidic residues" evidence="1">
    <location>
        <begin position="95"/>
        <end position="113"/>
    </location>
</feature>
<accession>A0AAW0RE62</accession>
<sequence length="144" mass="14827">MLDLSNTYATKSIWGGFYTSGGYATYWTAGAGSSLSGEYTTSSCKATTAASDPTGSVTKTTSPNGPTSTEASPNANPVIPAPETSRAWIAGAVDEESHGSSEGVRAAREDQRHLQQSAVRVPLAGVTATTTGWNNAKLRLGLPT</sequence>
<dbReference type="AlphaFoldDB" id="A0AAW0RE62"/>